<dbReference type="AlphaFoldDB" id="A0A090MQ01"/>
<evidence type="ECO:0000256" key="10">
    <source>
        <dbReference type="ARBA" id="ARBA00022723"/>
    </source>
</evidence>
<dbReference type="GO" id="GO:0005737">
    <property type="term" value="C:cytoplasm"/>
    <property type="evidence" value="ECO:0007669"/>
    <property type="project" value="UniProtKB-SubCell"/>
</dbReference>
<comment type="similarity">
    <text evidence="5">Belongs to the CCR4/nocturin family.</text>
</comment>
<sequence>MRMTKEIQIIHKLVIIENDEFKQLCFEINNDKRLSSNLEGPSNRRTPINEGDERLFPYNLSSSCGRSKNNSPLIKDNESKTIYRNAFMSLVSGSLEKPSNISYNNDPLNYINCWSQRINRYVYPDDMFTGHKIYSHFPYPDELSDNVYGKLDYPMGNITHNYIGIKNIESELAETLTNNEVNNECEKDLLIKYKIRNRIPNPTNVCQAISIACELRNLPSYVFDNIKNSYITTICLSNNLLSNIPDSIGVMTNLKYLDISCNKLVTLPKTISKCYNLITLDVSNNLITHFPDNLGLLKKKLEAFYIYNNPIRHDLMHVLTSTDPGKVLLEILQKRFYSKQIPPPRREWTFLAPPHAVDNHPNLPFISVMTYNILSYKYLFNNRFNYCPDEELKWEYRKAVIFEEISHYSPAIVTMQEVPKGDYETYFHPKLCENGYDGLFFPKSRIKKTKEELTQHVDGCAIFWQKPIFSYILHFNLEFKSMVDELFKEDDERSRRIQSFDNVALVVVLTIKGEEPEGEPDKTLANGVYYRPLVIATTHIHWDPEYADVKLIQSMLLMKALYDKRRFISHQLRCNVEEIPIIITGDFNSRPRSSVLEYIKKKQLRKDDEGLMLFKNCENLDRINSYPRDPYYYHHGLKDLEMVDMSKYEFTNFTPEFSDVIDYIFYTSTTLSVCGIIEPPSSEWIKNSEVIGFPHPHFPSDHIPIVANFYINKEDSGGVTPNK</sequence>
<keyword evidence="14" id="KW-0460">Magnesium</keyword>
<dbReference type="PANTHER" id="PTHR12121">
    <property type="entry name" value="CARBON CATABOLITE REPRESSOR PROTEIN 4"/>
    <property type="match status" value="1"/>
</dbReference>
<dbReference type="OMA" id="VHWDPEY"/>
<dbReference type="GO" id="GO:0046872">
    <property type="term" value="F:metal ion binding"/>
    <property type="evidence" value="ECO:0007669"/>
    <property type="project" value="UniProtKB-KW"/>
</dbReference>
<evidence type="ECO:0000259" key="22">
    <source>
        <dbReference type="Pfam" id="PF03372"/>
    </source>
</evidence>
<dbReference type="GO" id="GO:0003723">
    <property type="term" value="F:RNA binding"/>
    <property type="evidence" value="ECO:0007669"/>
    <property type="project" value="UniProtKB-KW"/>
</dbReference>
<evidence type="ECO:0000256" key="17">
    <source>
        <dbReference type="ARBA" id="ARBA00023163"/>
    </source>
</evidence>
<gene>
    <name evidence="23 25 26" type="ORF">SRAE_X000193200</name>
</gene>
<evidence type="ECO:0000256" key="3">
    <source>
        <dbReference type="ARBA" id="ARBA00004123"/>
    </source>
</evidence>
<dbReference type="Gene3D" id="3.80.10.10">
    <property type="entry name" value="Ribonuclease Inhibitor"/>
    <property type="match status" value="1"/>
</dbReference>
<keyword evidence="24" id="KW-1185">Reference proteome</keyword>
<keyword evidence="13" id="KW-0269">Exonuclease</keyword>
<accession>A0A090MQ01</accession>
<dbReference type="WBParaSite" id="SRAE_X000193200.1">
    <property type="protein sequence ID" value="SRAE_X000193200.1"/>
    <property type="gene ID" value="WBGene00267509"/>
</dbReference>
<evidence type="ECO:0000313" key="26">
    <source>
        <dbReference type="WormBase" id="SRAE_X000193200"/>
    </source>
</evidence>
<dbReference type="InterPro" id="IPR036691">
    <property type="entry name" value="Endo/exonu/phosph_ase_sf"/>
</dbReference>
<dbReference type="SUPFAM" id="SSF56219">
    <property type="entry name" value="DNase I-like"/>
    <property type="match status" value="1"/>
</dbReference>
<dbReference type="InterPro" id="IPR050410">
    <property type="entry name" value="CCR4/nocturin_mRNA_transcr"/>
</dbReference>
<dbReference type="PANTHER" id="PTHR12121:SF100">
    <property type="entry name" value="POLY(A)-SPECIFIC RIBONUCLEASE"/>
    <property type="match status" value="1"/>
</dbReference>
<protein>
    <recommendedName>
        <fullName evidence="6">poly(A)-specific ribonuclease</fullName>
        <ecNumber evidence="6">3.1.13.4</ecNumber>
    </recommendedName>
    <alternativeName>
        <fullName evidence="19">Carbon catabolite repressor protein 4</fullName>
    </alternativeName>
    <alternativeName>
        <fullName evidence="20">Cytoplasmic deadenylase</fullName>
    </alternativeName>
    <alternativeName>
        <fullName evidence="21">Glucose-repressible alcohol dehydrogenase transcriptional effector</fullName>
    </alternativeName>
</protein>
<dbReference type="EC" id="3.1.13.4" evidence="6"/>
<evidence type="ECO:0000256" key="11">
    <source>
        <dbReference type="ARBA" id="ARBA00022737"/>
    </source>
</evidence>
<evidence type="ECO:0000256" key="1">
    <source>
        <dbReference type="ARBA" id="ARBA00001663"/>
    </source>
</evidence>
<dbReference type="OrthoDB" id="428734at2759"/>
<evidence type="ECO:0000256" key="7">
    <source>
        <dbReference type="ARBA" id="ARBA00022490"/>
    </source>
</evidence>
<evidence type="ECO:0000256" key="15">
    <source>
        <dbReference type="ARBA" id="ARBA00022884"/>
    </source>
</evidence>
<keyword evidence="9" id="KW-0540">Nuclease</keyword>
<dbReference type="SMART" id="SM00369">
    <property type="entry name" value="LRR_TYP"/>
    <property type="match status" value="2"/>
</dbReference>
<reference evidence="25" key="3">
    <citation type="submission" date="2020-12" db="UniProtKB">
        <authorList>
            <consortium name="WormBaseParasite"/>
        </authorList>
    </citation>
    <scope>IDENTIFICATION</scope>
</reference>
<evidence type="ECO:0000313" key="24">
    <source>
        <dbReference type="Proteomes" id="UP000035682"/>
    </source>
</evidence>
<evidence type="ECO:0000256" key="18">
    <source>
        <dbReference type="ARBA" id="ARBA00023242"/>
    </source>
</evidence>
<dbReference type="InterPro" id="IPR001611">
    <property type="entry name" value="Leu-rich_rpt"/>
</dbReference>
<keyword evidence="17" id="KW-0804">Transcription</keyword>
<dbReference type="GO" id="GO:0004535">
    <property type="term" value="F:poly(A)-specific ribonuclease activity"/>
    <property type="evidence" value="ECO:0007669"/>
    <property type="project" value="UniProtKB-EC"/>
</dbReference>
<organism evidence="23">
    <name type="scientific">Strongyloides ratti</name>
    <name type="common">Parasitic roundworm</name>
    <dbReference type="NCBI Taxonomy" id="34506"/>
    <lineage>
        <taxon>Eukaryota</taxon>
        <taxon>Metazoa</taxon>
        <taxon>Ecdysozoa</taxon>
        <taxon>Nematoda</taxon>
        <taxon>Chromadorea</taxon>
        <taxon>Rhabditida</taxon>
        <taxon>Tylenchina</taxon>
        <taxon>Panagrolaimomorpha</taxon>
        <taxon>Strongyloidoidea</taxon>
        <taxon>Strongyloididae</taxon>
        <taxon>Strongyloides</taxon>
    </lineage>
</organism>
<evidence type="ECO:0000256" key="9">
    <source>
        <dbReference type="ARBA" id="ARBA00022722"/>
    </source>
</evidence>
<evidence type="ECO:0000256" key="2">
    <source>
        <dbReference type="ARBA" id="ARBA00001946"/>
    </source>
</evidence>
<proteinExistence type="inferred from homology"/>
<dbReference type="WormBase" id="SRAE_X000193200">
    <property type="protein sequence ID" value="SRP07854"/>
    <property type="gene ID" value="WBGene00267509"/>
</dbReference>
<dbReference type="Pfam" id="PF13855">
    <property type="entry name" value="LRR_8"/>
    <property type="match status" value="1"/>
</dbReference>
<evidence type="ECO:0000256" key="8">
    <source>
        <dbReference type="ARBA" id="ARBA00022614"/>
    </source>
</evidence>
<dbReference type="InterPro" id="IPR003591">
    <property type="entry name" value="Leu-rich_rpt_typical-subtyp"/>
</dbReference>
<keyword evidence="11" id="KW-0677">Repeat</keyword>
<comment type="subcellular location">
    <subcellularLocation>
        <location evidence="4">Cytoplasm</location>
    </subcellularLocation>
    <subcellularLocation>
        <location evidence="3">Nucleus</location>
    </subcellularLocation>
</comment>
<dbReference type="SMART" id="SM00364">
    <property type="entry name" value="LRR_BAC"/>
    <property type="match status" value="3"/>
</dbReference>
<dbReference type="InterPro" id="IPR005135">
    <property type="entry name" value="Endo/exonuclease/phosphatase"/>
</dbReference>
<evidence type="ECO:0000256" key="20">
    <source>
        <dbReference type="ARBA" id="ARBA00031469"/>
    </source>
</evidence>
<evidence type="ECO:0000256" key="21">
    <source>
        <dbReference type="ARBA" id="ARBA00033317"/>
    </source>
</evidence>
<evidence type="ECO:0000313" key="25">
    <source>
        <dbReference type="WBParaSite" id="SRAE_X000193200.1"/>
    </source>
</evidence>
<evidence type="ECO:0000256" key="16">
    <source>
        <dbReference type="ARBA" id="ARBA00023015"/>
    </source>
</evidence>
<comment type="catalytic activity">
    <reaction evidence="1">
        <text>Exonucleolytic cleavage of poly(A) to 5'-AMP.</text>
        <dbReference type="EC" id="3.1.13.4"/>
    </reaction>
</comment>
<dbReference type="RefSeq" id="XP_024499402.1">
    <property type="nucleotide sequence ID" value="XM_024654529.1"/>
</dbReference>
<keyword evidence="10" id="KW-0479">Metal-binding</keyword>
<dbReference type="GeneID" id="36385003"/>
<evidence type="ECO:0000256" key="6">
    <source>
        <dbReference type="ARBA" id="ARBA00012161"/>
    </source>
</evidence>
<dbReference type="EMBL" id="LN609397">
    <property type="protein sequence ID" value="CEF60192.1"/>
    <property type="molecule type" value="Genomic_DNA"/>
</dbReference>
<evidence type="ECO:0000256" key="13">
    <source>
        <dbReference type="ARBA" id="ARBA00022839"/>
    </source>
</evidence>
<evidence type="ECO:0000256" key="14">
    <source>
        <dbReference type="ARBA" id="ARBA00022842"/>
    </source>
</evidence>
<evidence type="ECO:0000256" key="12">
    <source>
        <dbReference type="ARBA" id="ARBA00022801"/>
    </source>
</evidence>
<dbReference type="PROSITE" id="PS51450">
    <property type="entry name" value="LRR"/>
    <property type="match status" value="1"/>
</dbReference>
<feature type="domain" description="Endonuclease/exonuclease/phosphatase" evidence="22">
    <location>
        <begin position="369"/>
        <end position="702"/>
    </location>
</feature>
<evidence type="ECO:0000313" key="23">
    <source>
        <dbReference type="EMBL" id="CEF60192.1"/>
    </source>
</evidence>
<keyword evidence="8" id="KW-0433">Leucine-rich repeat</keyword>
<reference evidence="23" key="1">
    <citation type="submission" date="2014-09" db="EMBL/GenBank/DDBJ databases">
        <authorList>
            <person name="Aslett A.Martin."/>
        </authorList>
    </citation>
    <scope>NUCLEOTIDE SEQUENCE</scope>
    <source>
        <strain evidence="23">ED321 Heterogonic</strain>
    </source>
</reference>
<reference evidence="24" key="2">
    <citation type="submission" date="2014-09" db="EMBL/GenBank/DDBJ databases">
        <authorList>
            <person name="Martin A.A."/>
        </authorList>
    </citation>
    <scope>NUCLEOTIDE SEQUENCE</scope>
    <source>
        <strain evidence="24">ED321</strain>
    </source>
</reference>
<keyword evidence="12" id="KW-0378">Hydrolase</keyword>
<evidence type="ECO:0000256" key="4">
    <source>
        <dbReference type="ARBA" id="ARBA00004496"/>
    </source>
</evidence>
<dbReference type="SUPFAM" id="SSF52075">
    <property type="entry name" value="Outer arm dynein light chain 1"/>
    <property type="match status" value="1"/>
</dbReference>
<evidence type="ECO:0000256" key="5">
    <source>
        <dbReference type="ARBA" id="ARBA00010774"/>
    </source>
</evidence>
<keyword evidence="18" id="KW-0539">Nucleus</keyword>
<name>A0A090MQ01_STRRB</name>
<keyword evidence="16" id="KW-0805">Transcription regulation</keyword>
<dbReference type="InterPro" id="IPR032675">
    <property type="entry name" value="LRR_dom_sf"/>
</dbReference>
<keyword evidence="15" id="KW-0694">RNA-binding</keyword>
<dbReference type="Gene3D" id="3.60.10.10">
    <property type="entry name" value="Endonuclease/exonuclease/phosphatase"/>
    <property type="match status" value="1"/>
</dbReference>
<evidence type="ECO:0000256" key="19">
    <source>
        <dbReference type="ARBA" id="ARBA00030493"/>
    </source>
</evidence>
<comment type="cofactor">
    <cofactor evidence="2">
        <name>Mg(2+)</name>
        <dbReference type="ChEBI" id="CHEBI:18420"/>
    </cofactor>
</comment>
<dbReference type="Proteomes" id="UP000035682">
    <property type="component" value="Unplaced"/>
</dbReference>
<keyword evidence="7" id="KW-0963">Cytoplasm</keyword>
<dbReference type="GO" id="GO:0005634">
    <property type="term" value="C:nucleus"/>
    <property type="evidence" value="ECO:0007669"/>
    <property type="project" value="UniProtKB-SubCell"/>
</dbReference>
<dbReference type="Pfam" id="PF03372">
    <property type="entry name" value="Exo_endo_phos"/>
    <property type="match status" value="1"/>
</dbReference>
<dbReference type="CTD" id="36385003"/>